<dbReference type="Proteomes" id="UP001162030">
    <property type="component" value="Chromosome"/>
</dbReference>
<dbReference type="EMBL" id="OX458333">
    <property type="protein sequence ID" value="CAI8802858.1"/>
    <property type="molecule type" value="Genomic_DNA"/>
</dbReference>
<sequence length="215" mass="25206">MSIFKEKHPLVILVRKLAFLRILKWPMLLLMVFGSLNYSGFCFKEMRYLSDEEKIRGAIAANHTIKGNQKWRRSSYDKLGRVSEYEVVIPYADVDEFLRENPNCCRVIYKGFADDRPPGFFEKIFGTCNYGVRMTYTYRYIKKTLKEPIDENVKGGAEKRERTLNEIKGEKHERLIRDHLYTAGNCGQFCGGDENDFSIITIYGIVHEIFRFLNL</sequence>
<accession>A0ABM9I059</accession>
<keyword evidence="1" id="KW-0812">Transmembrane</keyword>
<evidence type="ECO:0000313" key="2">
    <source>
        <dbReference type="EMBL" id="CAI8802858.1"/>
    </source>
</evidence>
<name>A0ABM9I059_9GAMM</name>
<keyword evidence="3" id="KW-1185">Reference proteome</keyword>
<dbReference type="RefSeq" id="WP_026610254.1">
    <property type="nucleotide sequence ID" value="NZ_OX458333.1"/>
</dbReference>
<keyword evidence="1" id="KW-1133">Transmembrane helix</keyword>
<reference evidence="2 3" key="1">
    <citation type="submission" date="2023-03" db="EMBL/GenBank/DDBJ databases">
        <authorList>
            <person name="Pearce D."/>
        </authorList>
    </citation>
    <scope>NUCLEOTIDE SEQUENCE [LARGE SCALE GENOMIC DNA]</scope>
    <source>
        <strain evidence="2">Msz</strain>
    </source>
</reference>
<protein>
    <submittedName>
        <fullName evidence="2">Uncharacterized protein</fullName>
    </submittedName>
</protein>
<feature type="transmembrane region" description="Helical" evidence="1">
    <location>
        <begin position="21"/>
        <end position="41"/>
    </location>
</feature>
<evidence type="ECO:0000313" key="3">
    <source>
        <dbReference type="Proteomes" id="UP001162030"/>
    </source>
</evidence>
<gene>
    <name evidence="2" type="ORF">MSZNOR_1624</name>
</gene>
<proteinExistence type="predicted"/>
<evidence type="ECO:0000256" key="1">
    <source>
        <dbReference type="SAM" id="Phobius"/>
    </source>
</evidence>
<organism evidence="2 3">
    <name type="scientific">Methylocaldum szegediense</name>
    <dbReference type="NCBI Taxonomy" id="73780"/>
    <lineage>
        <taxon>Bacteria</taxon>
        <taxon>Pseudomonadati</taxon>
        <taxon>Pseudomonadota</taxon>
        <taxon>Gammaproteobacteria</taxon>
        <taxon>Methylococcales</taxon>
        <taxon>Methylococcaceae</taxon>
        <taxon>Methylocaldum</taxon>
    </lineage>
</organism>
<keyword evidence="1" id="KW-0472">Membrane</keyword>